<keyword evidence="8 11" id="KW-0238">DNA-binding</keyword>
<dbReference type="InterPro" id="IPR034768">
    <property type="entry name" value="4FE4S_WBL"/>
</dbReference>
<dbReference type="Proteomes" id="UP001500427">
    <property type="component" value="Unassembled WGS sequence"/>
</dbReference>
<keyword evidence="4 11" id="KW-0479">Metal-binding</keyword>
<keyword evidence="5 11" id="KW-0408">Iron</keyword>
<evidence type="ECO:0000256" key="9">
    <source>
        <dbReference type="ARBA" id="ARBA00023157"/>
    </source>
</evidence>
<feature type="binding site" evidence="11">
    <location>
        <position position="64"/>
    </location>
    <ligand>
        <name>[4Fe-4S] cluster</name>
        <dbReference type="ChEBI" id="CHEBI:49883"/>
    </ligand>
</feature>
<evidence type="ECO:0000256" key="1">
    <source>
        <dbReference type="ARBA" id="ARBA00004496"/>
    </source>
</evidence>
<gene>
    <name evidence="11" type="primary">whiB</name>
    <name evidence="14" type="ORF">GCM10023258_21690</name>
</gene>
<dbReference type="InterPro" id="IPR000637">
    <property type="entry name" value="HMGI/Y_DNA-bd_CS"/>
</dbReference>
<dbReference type="HAMAP" id="MF_01479">
    <property type="entry name" value="WhiB"/>
    <property type="match status" value="1"/>
</dbReference>
<comment type="function">
    <text evidence="11">Acts as a transcriptional regulator. Probably redox-responsive. The apo- but not holo-form probably binds DNA.</text>
</comment>
<evidence type="ECO:0000256" key="11">
    <source>
        <dbReference type="HAMAP-Rule" id="MF_01479"/>
    </source>
</evidence>
<feature type="binding site" evidence="11">
    <location>
        <position position="96"/>
    </location>
    <ligand>
        <name>[4Fe-4S] cluster</name>
        <dbReference type="ChEBI" id="CHEBI:49883"/>
    </ligand>
</feature>
<evidence type="ECO:0000259" key="13">
    <source>
        <dbReference type="PROSITE" id="PS51674"/>
    </source>
</evidence>
<name>A0ABP9JCJ4_9MICO</name>
<evidence type="ECO:0000256" key="12">
    <source>
        <dbReference type="SAM" id="MobiDB-lite"/>
    </source>
</evidence>
<dbReference type="PANTHER" id="PTHR38839:SF2">
    <property type="entry name" value="TRANSCRIPTIONAL REGULATOR WHIB7-RELATED"/>
    <property type="match status" value="1"/>
</dbReference>
<comment type="caution">
    <text evidence="14">The sequence shown here is derived from an EMBL/GenBank/DDBJ whole genome shotgun (WGS) entry which is preliminary data.</text>
</comment>
<reference evidence="15" key="1">
    <citation type="journal article" date="2019" name="Int. J. Syst. Evol. Microbiol.">
        <title>The Global Catalogue of Microorganisms (GCM) 10K type strain sequencing project: providing services to taxonomists for standard genome sequencing and annotation.</title>
        <authorList>
            <consortium name="The Broad Institute Genomics Platform"/>
            <consortium name="The Broad Institute Genome Sequencing Center for Infectious Disease"/>
            <person name="Wu L."/>
            <person name="Ma J."/>
        </authorList>
    </citation>
    <scope>NUCLEOTIDE SEQUENCE [LARGE SCALE GENOMIC DNA]</scope>
    <source>
        <strain evidence="15">JCM 17687</strain>
    </source>
</reference>
<organism evidence="14 15">
    <name type="scientific">Terrabacter aeriphilus</name>
    <dbReference type="NCBI Taxonomy" id="515662"/>
    <lineage>
        <taxon>Bacteria</taxon>
        <taxon>Bacillati</taxon>
        <taxon>Actinomycetota</taxon>
        <taxon>Actinomycetes</taxon>
        <taxon>Micrococcales</taxon>
        <taxon>Intrasporangiaceae</taxon>
        <taxon>Terrabacter</taxon>
    </lineage>
</organism>
<dbReference type="InterPro" id="IPR003482">
    <property type="entry name" value="Whib"/>
</dbReference>
<evidence type="ECO:0000256" key="7">
    <source>
        <dbReference type="ARBA" id="ARBA00023015"/>
    </source>
</evidence>
<evidence type="ECO:0000313" key="14">
    <source>
        <dbReference type="EMBL" id="GAA5027169.1"/>
    </source>
</evidence>
<evidence type="ECO:0000256" key="3">
    <source>
        <dbReference type="ARBA" id="ARBA00022485"/>
    </source>
</evidence>
<feature type="domain" description="4Fe-4S Wbl-type" evidence="13">
    <location>
        <begin position="63"/>
        <end position="120"/>
    </location>
</feature>
<comment type="cofactor">
    <cofactor evidence="11">
        <name>[4Fe-4S] cluster</name>
        <dbReference type="ChEBI" id="CHEBI:49883"/>
    </cofactor>
    <text evidence="11">Binds 1 [4Fe-4S] cluster per subunit. Following nitrosylation of the [4Fe-4S] cluster binds 1 [4Fe-8(NO)] cluster per subunit.</text>
</comment>
<evidence type="ECO:0000256" key="5">
    <source>
        <dbReference type="ARBA" id="ARBA00023004"/>
    </source>
</evidence>
<keyword evidence="7 11" id="KW-0805">Transcription regulation</keyword>
<dbReference type="PROSITE" id="PS51674">
    <property type="entry name" value="4FE4S_WBL"/>
    <property type="match status" value="1"/>
</dbReference>
<feature type="binding site" evidence="11">
    <location>
        <position position="87"/>
    </location>
    <ligand>
        <name>[4Fe-4S] cluster</name>
        <dbReference type="ChEBI" id="CHEBI:49883"/>
    </ligand>
</feature>
<evidence type="ECO:0000313" key="15">
    <source>
        <dbReference type="Proteomes" id="UP001500427"/>
    </source>
</evidence>
<keyword evidence="6 11" id="KW-0411">Iron-sulfur</keyword>
<protein>
    <recommendedName>
        <fullName evidence="11">Transcriptional regulator WhiB</fullName>
    </recommendedName>
</protein>
<comment type="similarity">
    <text evidence="2 11">Belongs to the WhiB family.</text>
</comment>
<feature type="region of interest" description="Disordered" evidence="12">
    <location>
        <begin position="1"/>
        <end position="39"/>
    </location>
</feature>
<keyword evidence="10 11" id="KW-0804">Transcription</keyword>
<dbReference type="EMBL" id="BAABIW010000014">
    <property type="protein sequence ID" value="GAA5027169.1"/>
    <property type="molecule type" value="Genomic_DNA"/>
</dbReference>
<comment type="PTM">
    <text evidence="11">The Fe-S cluster can be nitrosylated by nitric oxide (NO).</text>
</comment>
<feature type="compositionally biased region" description="Polar residues" evidence="12">
    <location>
        <begin position="1"/>
        <end position="15"/>
    </location>
</feature>
<keyword evidence="9 11" id="KW-1015">Disulfide bond</keyword>
<feature type="binding site" evidence="11">
    <location>
        <position position="90"/>
    </location>
    <ligand>
        <name>[4Fe-4S] cluster</name>
        <dbReference type="ChEBI" id="CHEBI:49883"/>
    </ligand>
</feature>
<accession>A0ABP9JCJ4</accession>
<comment type="subcellular location">
    <subcellularLocation>
        <location evidence="1 11">Cytoplasm</location>
    </subcellularLocation>
</comment>
<evidence type="ECO:0000256" key="6">
    <source>
        <dbReference type="ARBA" id="ARBA00023014"/>
    </source>
</evidence>
<keyword evidence="11" id="KW-0963">Cytoplasm</keyword>
<keyword evidence="15" id="KW-1185">Reference proteome</keyword>
<dbReference type="PANTHER" id="PTHR38839">
    <property type="entry name" value="TRANSCRIPTIONAL REGULATOR WHID-RELATED"/>
    <property type="match status" value="1"/>
</dbReference>
<dbReference type="Pfam" id="PF02467">
    <property type="entry name" value="Whib"/>
    <property type="match status" value="1"/>
</dbReference>
<evidence type="ECO:0000256" key="8">
    <source>
        <dbReference type="ARBA" id="ARBA00023125"/>
    </source>
</evidence>
<dbReference type="PROSITE" id="PS00354">
    <property type="entry name" value="HMGI_Y"/>
    <property type="match status" value="1"/>
</dbReference>
<comment type="PTM">
    <text evidence="11">Upon Fe-S cluster removal intramolecular disulfide bonds are formed.</text>
</comment>
<sequence length="137" mass="15199">MTPRMPSSRTETRTTGAGLRTRPDTSEQGHPATGALETEVRTMQLSELIDMRTEAEQVGETIPCRDYDAELWFAERPEDVEFAKTLCGLCPARTQCLAGALERQEPWGVWGGQLLVQGAIVARKRPRGRPRKHPVAA</sequence>
<evidence type="ECO:0000256" key="2">
    <source>
        <dbReference type="ARBA" id="ARBA00006597"/>
    </source>
</evidence>
<proteinExistence type="inferred from homology"/>
<keyword evidence="3 11" id="KW-0004">4Fe-4S</keyword>
<evidence type="ECO:0000256" key="10">
    <source>
        <dbReference type="ARBA" id="ARBA00023163"/>
    </source>
</evidence>
<evidence type="ECO:0000256" key="4">
    <source>
        <dbReference type="ARBA" id="ARBA00022723"/>
    </source>
</evidence>